<dbReference type="InterPro" id="IPR019083">
    <property type="entry name" value="SAM_Ribosomal_mS41"/>
</dbReference>
<sequence>MTTTISPFQTALQSLRTLSFKSQTTTSWISRRSVSGGKNRLLTRPVPPPTPFVPDVKTFLQLIGRNLSEHESKIPSWDSLFQMSSYDLRQAGIEPPRARKYLCWWRERFRQGVYGIGGDFAHVHNGVGHIQVVQIDAPADKTNRFDEQVPLLLRTPGKFEIPVNVPHDSRLPTVPLGQAKKVDGVTWRPQHRTLKGRYLEPLPQQDGTRATLAWRDGLWEVRRGHKVDGGERRKAEVRATRRIQERKDARAAAAKEAAAQKSAT</sequence>
<evidence type="ECO:0000256" key="1">
    <source>
        <dbReference type="ARBA" id="ARBA00004173"/>
    </source>
</evidence>
<evidence type="ECO:0000256" key="5">
    <source>
        <dbReference type="SAM" id="MobiDB-lite"/>
    </source>
</evidence>
<evidence type="ECO:0000313" key="7">
    <source>
        <dbReference type="EMBL" id="KAF2671257.1"/>
    </source>
</evidence>
<gene>
    <name evidence="7" type="ORF">BT63DRAFT_477771</name>
</gene>
<evidence type="ECO:0000256" key="4">
    <source>
        <dbReference type="ARBA" id="ARBA00035129"/>
    </source>
</evidence>
<evidence type="ECO:0000256" key="2">
    <source>
        <dbReference type="ARBA" id="ARBA00010492"/>
    </source>
</evidence>
<dbReference type="EMBL" id="MU004233">
    <property type="protein sequence ID" value="KAF2671257.1"/>
    <property type="molecule type" value="Genomic_DNA"/>
</dbReference>
<keyword evidence="8" id="KW-1185">Reference proteome</keyword>
<name>A0A6A6UIH1_9PEZI</name>
<comment type="similarity">
    <text evidence="2">Belongs to the mitochondrion-specific ribosomal protein mS41 family.</text>
</comment>
<feature type="compositionally biased region" description="Low complexity" evidence="5">
    <location>
        <begin position="251"/>
        <end position="264"/>
    </location>
</feature>
<reference evidence="7" key="1">
    <citation type="journal article" date="2020" name="Stud. Mycol.">
        <title>101 Dothideomycetes genomes: a test case for predicting lifestyles and emergence of pathogens.</title>
        <authorList>
            <person name="Haridas S."/>
            <person name="Albert R."/>
            <person name="Binder M."/>
            <person name="Bloem J."/>
            <person name="Labutti K."/>
            <person name="Salamov A."/>
            <person name="Andreopoulos B."/>
            <person name="Baker S."/>
            <person name="Barry K."/>
            <person name="Bills G."/>
            <person name="Bluhm B."/>
            <person name="Cannon C."/>
            <person name="Castanera R."/>
            <person name="Culley D."/>
            <person name="Daum C."/>
            <person name="Ezra D."/>
            <person name="Gonzalez J."/>
            <person name="Henrissat B."/>
            <person name="Kuo A."/>
            <person name="Liang C."/>
            <person name="Lipzen A."/>
            <person name="Lutzoni F."/>
            <person name="Magnuson J."/>
            <person name="Mondo S."/>
            <person name="Nolan M."/>
            <person name="Ohm R."/>
            <person name="Pangilinan J."/>
            <person name="Park H.-J."/>
            <person name="Ramirez L."/>
            <person name="Alfaro M."/>
            <person name="Sun H."/>
            <person name="Tritt A."/>
            <person name="Yoshinaga Y."/>
            <person name="Zwiers L.-H."/>
            <person name="Turgeon B."/>
            <person name="Goodwin S."/>
            <person name="Spatafora J."/>
            <person name="Crous P."/>
            <person name="Grigoriev I."/>
        </authorList>
    </citation>
    <scope>NUCLEOTIDE SEQUENCE</scope>
    <source>
        <strain evidence="7">CBS 115976</strain>
    </source>
</reference>
<evidence type="ECO:0000313" key="8">
    <source>
        <dbReference type="Proteomes" id="UP000799302"/>
    </source>
</evidence>
<evidence type="ECO:0000259" key="6">
    <source>
        <dbReference type="SMART" id="SM01238"/>
    </source>
</evidence>
<dbReference type="Proteomes" id="UP000799302">
    <property type="component" value="Unassembled WGS sequence"/>
</dbReference>
<comment type="subcellular location">
    <subcellularLocation>
        <location evidence="1">Mitochondrion</location>
    </subcellularLocation>
</comment>
<dbReference type="InterPro" id="IPR039603">
    <property type="entry name" value="Ribosomal_mS41"/>
</dbReference>
<dbReference type="GO" id="GO:0005739">
    <property type="term" value="C:mitochondrion"/>
    <property type="evidence" value="ECO:0007669"/>
    <property type="project" value="UniProtKB-SubCell"/>
</dbReference>
<dbReference type="AlphaFoldDB" id="A0A6A6UIH1"/>
<dbReference type="PANTHER" id="PTHR28235:SF1">
    <property type="entry name" value="SMALL RIBOSOMAL SUBUNIT PROTEIN MS41"/>
    <property type="match status" value="1"/>
</dbReference>
<keyword evidence="3" id="KW-0496">Mitochondrion</keyword>
<accession>A0A6A6UIH1</accession>
<dbReference type="PANTHER" id="PTHR28235">
    <property type="entry name" value="PROTEIN FYV4, MITOCHONDRIAL"/>
    <property type="match status" value="1"/>
</dbReference>
<feature type="region of interest" description="Disordered" evidence="5">
    <location>
        <begin position="227"/>
        <end position="264"/>
    </location>
</feature>
<proteinExistence type="inferred from homology"/>
<feature type="domain" description="Small ribosomal subunit protein mS41 SAM" evidence="6">
    <location>
        <begin position="56"/>
        <end position="112"/>
    </location>
</feature>
<dbReference type="OrthoDB" id="18595at2759"/>
<organism evidence="7 8">
    <name type="scientific">Microthyrium microscopicum</name>
    <dbReference type="NCBI Taxonomy" id="703497"/>
    <lineage>
        <taxon>Eukaryota</taxon>
        <taxon>Fungi</taxon>
        <taxon>Dikarya</taxon>
        <taxon>Ascomycota</taxon>
        <taxon>Pezizomycotina</taxon>
        <taxon>Dothideomycetes</taxon>
        <taxon>Dothideomycetes incertae sedis</taxon>
        <taxon>Microthyriales</taxon>
        <taxon>Microthyriaceae</taxon>
        <taxon>Microthyrium</taxon>
    </lineage>
</organism>
<evidence type="ECO:0000256" key="3">
    <source>
        <dbReference type="ARBA" id="ARBA00023128"/>
    </source>
</evidence>
<feature type="compositionally biased region" description="Basic and acidic residues" evidence="5">
    <location>
        <begin position="227"/>
        <end position="250"/>
    </location>
</feature>
<dbReference type="Pfam" id="PF09597">
    <property type="entry name" value="SAM_Ribosomal_mS41"/>
    <property type="match status" value="1"/>
</dbReference>
<protein>
    <recommendedName>
        <fullName evidence="4">Small ribosomal subunit protein mS41</fullName>
    </recommendedName>
</protein>
<dbReference type="SMART" id="SM01238">
    <property type="entry name" value="IGR"/>
    <property type="match status" value="1"/>
</dbReference>